<sequence>MSNLILIKALLTLSVLLFSALFVYVSKFGVLGPRIKKFCGTNSIIDYFILVFIITSIFMLVIQIIIILNIYYNSSFKFPILNVEPNNNTNGGQDPVRFWPSGVAQTWGMIATMIGLYRLTPGSNRLKATAALGSLAVTVPSMIVHTAIENPNGFNRLMFSWSEYIKTGDWPATVPAVVQDEQLKSILENALKNASATTELSSTSSTPSSSTGTATPSNYFLPEDFNLDSFSLDYIYSFIATIFRPFPVEGFIDELLGQQLFIHLLLLVIVLGSIILLTIFIFINILLHNKNFILKRFNNKFILFYIKYQLILAKFSIIILPMFILLGLFNIALGLYFLITQAIPFEEIPIDLHTFVKK</sequence>
<evidence type="ECO:0000313" key="2">
    <source>
        <dbReference type="EMBL" id="AWW14112.1"/>
    </source>
</evidence>
<dbReference type="RefSeq" id="YP_009504993.1">
    <property type="nucleotide sequence ID" value="NC_038224.1"/>
</dbReference>
<organism evidence="2">
    <name type="scientific">Lyophyllum shimeji</name>
    <name type="common">Hon-shimeji</name>
    <name type="synonym">Tricholoma shimeji</name>
    <dbReference type="NCBI Taxonomy" id="47721"/>
    <lineage>
        <taxon>Eukaryota</taxon>
        <taxon>Fungi</taxon>
        <taxon>Dikarya</taxon>
        <taxon>Basidiomycota</taxon>
        <taxon>Agaricomycotina</taxon>
        <taxon>Agaricomycetes</taxon>
        <taxon>Agaricomycetidae</taxon>
        <taxon>Agaricales</taxon>
        <taxon>Tricholomatineae</taxon>
        <taxon>Lyophyllaceae</taxon>
        <taxon>Lyophyllum</taxon>
    </lineage>
</organism>
<gene>
    <name evidence="2" type="primary">orf358</name>
</gene>
<evidence type="ECO:0000256" key="1">
    <source>
        <dbReference type="SAM" id="Phobius"/>
    </source>
</evidence>
<keyword evidence="1" id="KW-0472">Membrane</keyword>
<reference evidence="2" key="1">
    <citation type="journal article" date="2019" name="Int. J. Biol. Macromol.">
        <title>Characterization and comparison of the mitochondrial genomes from two Lyophyllum fungal species and insights into phylogeny of Agaricomycetes.</title>
        <authorList>
            <person name="Li Q."/>
            <person name="Wang Q."/>
            <person name="Jin X."/>
            <person name="Chen Z."/>
            <person name="Xiong C."/>
            <person name="Li P."/>
            <person name="Zhao J."/>
            <person name="Huang W."/>
        </authorList>
    </citation>
    <scope>NUCLEOTIDE SEQUENCE</scope>
</reference>
<keyword evidence="1" id="KW-1133">Transmembrane helix</keyword>
<dbReference type="AlphaFoldDB" id="A0A2Z4HH59"/>
<proteinExistence type="predicted"/>
<name>A0A2Z4HH59_LYOSH</name>
<protein>
    <submittedName>
        <fullName evidence="2">Uncharacterized protein</fullName>
    </submittedName>
</protein>
<feature type="transmembrane region" description="Helical" evidence="1">
    <location>
        <begin position="260"/>
        <end position="287"/>
    </location>
</feature>
<dbReference type="GeneID" id="37541308"/>
<feature type="transmembrane region" description="Helical" evidence="1">
    <location>
        <begin position="308"/>
        <end position="339"/>
    </location>
</feature>
<keyword evidence="2" id="KW-0496">Mitochondrion</keyword>
<geneLocation type="mitochondrion" evidence="2"/>
<feature type="transmembrane region" description="Helical" evidence="1">
    <location>
        <begin position="47"/>
        <end position="72"/>
    </location>
</feature>
<feature type="transmembrane region" description="Helical" evidence="1">
    <location>
        <begin position="6"/>
        <end position="26"/>
    </location>
</feature>
<keyword evidence="1" id="KW-0812">Transmembrane</keyword>
<dbReference type="EMBL" id="MH447975">
    <property type="protein sequence ID" value="AWW14112.1"/>
    <property type="molecule type" value="Genomic_DNA"/>
</dbReference>
<accession>A0A2Z4HH59</accession>